<dbReference type="AlphaFoldDB" id="A0A2R6A8M8"/>
<evidence type="ECO:0000313" key="8">
    <source>
        <dbReference type="Proteomes" id="UP000240569"/>
    </source>
</evidence>
<dbReference type="InterPro" id="IPR011701">
    <property type="entry name" value="MFS"/>
</dbReference>
<dbReference type="GO" id="GO:0005886">
    <property type="term" value="C:plasma membrane"/>
    <property type="evidence" value="ECO:0007669"/>
    <property type="project" value="TreeGrafter"/>
</dbReference>
<reference evidence="7 8" key="1">
    <citation type="submission" date="2017-04" db="EMBL/GenBank/DDBJ databases">
        <title>Novel microbial lineages endemic to geothermal iron-oxide mats fill important gaps in the evolutionary history of Archaea.</title>
        <authorList>
            <person name="Jay Z.J."/>
            <person name="Beam J.P."/>
            <person name="Dlakic M."/>
            <person name="Rusch D.B."/>
            <person name="Kozubal M.A."/>
            <person name="Inskeep W.P."/>
        </authorList>
    </citation>
    <scope>NUCLEOTIDE SEQUENCE [LARGE SCALE GENOMIC DNA]</scope>
    <source>
        <strain evidence="7">BE_D</strain>
    </source>
</reference>
<dbReference type="InterPro" id="IPR005829">
    <property type="entry name" value="Sugar_transporter_CS"/>
</dbReference>
<evidence type="ECO:0000259" key="6">
    <source>
        <dbReference type="PROSITE" id="PS50850"/>
    </source>
</evidence>
<sequence length="319" mass="34683">MAITVFIYSIFTFLSSFSINAQMLGVFRFLTGIGIGAEWNVGTALLQESWPSKLRTKGAGVLQSGFSLGFFVASAVYILMVHLGLSWRWMFRLGVIPIFAILALYKRIPESAAWSKAVASPSPKIFKTYRKYLALALLVSISITMAWWAISTWIPSYVATLATTDKAYYSGLAGALYSVGEIVGCVIFGLIADPLGRQKTSAIYFIGSLVITPIVFLVLKSAISVVLAQTVNGFFTGGIYSWFAVQPAELFPTKIRATALGVIFNSSRYLAVMGILVSSFLIQIFHGYSFAATAFGMLYILGLIVVFFIPETAGKPLPA</sequence>
<dbReference type="InterPro" id="IPR036259">
    <property type="entry name" value="MFS_trans_sf"/>
</dbReference>
<gene>
    <name evidence="7" type="ORF">B9Q02_11365</name>
</gene>
<feature type="transmembrane region" description="Helical" evidence="5">
    <location>
        <begin position="61"/>
        <end position="83"/>
    </location>
</feature>
<feature type="transmembrane region" description="Helical" evidence="5">
    <location>
        <begin position="202"/>
        <end position="219"/>
    </location>
</feature>
<dbReference type="PANTHER" id="PTHR23508">
    <property type="entry name" value="CARBOXYLIC ACID TRANSPORTER PROTEIN HOMOLOG"/>
    <property type="match status" value="1"/>
</dbReference>
<evidence type="ECO:0000256" key="1">
    <source>
        <dbReference type="ARBA" id="ARBA00004141"/>
    </source>
</evidence>
<feature type="transmembrane region" description="Helical" evidence="5">
    <location>
        <begin position="132"/>
        <end position="155"/>
    </location>
</feature>
<dbReference type="PROSITE" id="PS00217">
    <property type="entry name" value="SUGAR_TRANSPORT_2"/>
    <property type="match status" value="1"/>
</dbReference>
<dbReference type="SUPFAM" id="SSF103473">
    <property type="entry name" value="MFS general substrate transporter"/>
    <property type="match status" value="1"/>
</dbReference>
<dbReference type="InterPro" id="IPR020846">
    <property type="entry name" value="MFS_dom"/>
</dbReference>
<dbReference type="PANTHER" id="PTHR23508:SF10">
    <property type="entry name" value="CARBOXYLIC ACID TRANSPORTER PROTEIN HOMOLOG"/>
    <property type="match status" value="1"/>
</dbReference>
<evidence type="ECO:0000256" key="4">
    <source>
        <dbReference type="ARBA" id="ARBA00023136"/>
    </source>
</evidence>
<organism evidence="7 8">
    <name type="scientific">Candidatus Marsarchaeota G1 archaeon BE_D</name>
    <dbReference type="NCBI Taxonomy" id="1978156"/>
    <lineage>
        <taxon>Archaea</taxon>
        <taxon>Candidatus Marsarchaeota</taxon>
        <taxon>Candidatus Marsarchaeota group 1</taxon>
    </lineage>
</organism>
<feature type="transmembrane region" description="Helical" evidence="5">
    <location>
        <begin position="257"/>
        <end position="282"/>
    </location>
</feature>
<feature type="transmembrane region" description="Helical" evidence="5">
    <location>
        <begin position="288"/>
        <end position="309"/>
    </location>
</feature>
<proteinExistence type="predicted"/>
<dbReference type="Gene3D" id="1.20.1250.20">
    <property type="entry name" value="MFS general substrate transporter like domains"/>
    <property type="match status" value="2"/>
</dbReference>
<comment type="caution">
    <text evidence="7">The sequence shown here is derived from an EMBL/GenBank/DDBJ whole genome shotgun (WGS) entry which is preliminary data.</text>
</comment>
<dbReference type="GO" id="GO:0046943">
    <property type="term" value="F:carboxylic acid transmembrane transporter activity"/>
    <property type="evidence" value="ECO:0007669"/>
    <property type="project" value="TreeGrafter"/>
</dbReference>
<dbReference type="Pfam" id="PF07690">
    <property type="entry name" value="MFS_1"/>
    <property type="match status" value="1"/>
</dbReference>
<feature type="transmembrane region" description="Helical" evidence="5">
    <location>
        <begin position="6"/>
        <end position="30"/>
    </location>
</feature>
<keyword evidence="4 5" id="KW-0472">Membrane</keyword>
<feature type="domain" description="Major facilitator superfamily (MFS) profile" evidence="6">
    <location>
        <begin position="1"/>
        <end position="314"/>
    </location>
</feature>
<evidence type="ECO:0000256" key="2">
    <source>
        <dbReference type="ARBA" id="ARBA00022692"/>
    </source>
</evidence>
<dbReference type="EMBL" id="NEXD01000137">
    <property type="protein sequence ID" value="PSN82687.1"/>
    <property type="molecule type" value="Genomic_DNA"/>
</dbReference>
<dbReference type="Proteomes" id="UP000240569">
    <property type="component" value="Unassembled WGS sequence"/>
</dbReference>
<keyword evidence="2 5" id="KW-0812">Transmembrane</keyword>
<dbReference type="PROSITE" id="PS50850">
    <property type="entry name" value="MFS"/>
    <property type="match status" value="1"/>
</dbReference>
<keyword evidence="3 5" id="KW-1133">Transmembrane helix</keyword>
<evidence type="ECO:0000256" key="5">
    <source>
        <dbReference type="SAM" id="Phobius"/>
    </source>
</evidence>
<accession>A0A2R6A8M8</accession>
<comment type="subcellular location">
    <subcellularLocation>
        <location evidence="1">Membrane</location>
        <topology evidence="1">Multi-pass membrane protein</topology>
    </subcellularLocation>
</comment>
<name>A0A2R6A8M8_9ARCH</name>
<protein>
    <recommendedName>
        <fullName evidence="6">Major facilitator superfamily (MFS) profile domain-containing protein</fullName>
    </recommendedName>
</protein>
<evidence type="ECO:0000313" key="7">
    <source>
        <dbReference type="EMBL" id="PSN82687.1"/>
    </source>
</evidence>
<evidence type="ECO:0000256" key="3">
    <source>
        <dbReference type="ARBA" id="ARBA00022989"/>
    </source>
</evidence>
<feature type="transmembrane region" description="Helical" evidence="5">
    <location>
        <begin position="167"/>
        <end position="190"/>
    </location>
</feature>